<protein>
    <submittedName>
        <fullName evidence="2">Uncharacterized protein</fullName>
    </submittedName>
</protein>
<gene>
    <name evidence="2" type="ORF">NDU88_002845</name>
</gene>
<reference evidence="2" key="1">
    <citation type="journal article" date="2022" name="bioRxiv">
        <title>Sequencing and chromosome-scale assembly of the giantPleurodeles waltlgenome.</title>
        <authorList>
            <person name="Brown T."/>
            <person name="Elewa A."/>
            <person name="Iarovenko S."/>
            <person name="Subramanian E."/>
            <person name="Araus A.J."/>
            <person name="Petzold A."/>
            <person name="Susuki M."/>
            <person name="Suzuki K.-i.T."/>
            <person name="Hayashi T."/>
            <person name="Toyoda A."/>
            <person name="Oliveira C."/>
            <person name="Osipova E."/>
            <person name="Leigh N.D."/>
            <person name="Simon A."/>
            <person name="Yun M.H."/>
        </authorList>
    </citation>
    <scope>NUCLEOTIDE SEQUENCE</scope>
    <source>
        <strain evidence="2">20211129_DDA</strain>
        <tissue evidence="2">Liver</tissue>
    </source>
</reference>
<dbReference type="EMBL" id="JANPWB010000005">
    <property type="protein sequence ID" value="KAJ1186060.1"/>
    <property type="molecule type" value="Genomic_DNA"/>
</dbReference>
<dbReference type="AlphaFoldDB" id="A0AAV7UC93"/>
<evidence type="ECO:0000256" key="1">
    <source>
        <dbReference type="SAM" id="MobiDB-lite"/>
    </source>
</evidence>
<dbReference type="Proteomes" id="UP001066276">
    <property type="component" value="Chromosome 3_1"/>
</dbReference>
<feature type="region of interest" description="Disordered" evidence="1">
    <location>
        <begin position="88"/>
        <end position="118"/>
    </location>
</feature>
<name>A0AAV7UC93_PLEWA</name>
<feature type="compositionally biased region" description="Basic and acidic residues" evidence="1">
    <location>
        <begin position="105"/>
        <end position="118"/>
    </location>
</feature>
<organism evidence="2 3">
    <name type="scientific">Pleurodeles waltl</name>
    <name type="common">Iberian ribbed newt</name>
    <dbReference type="NCBI Taxonomy" id="8319"/>
    <lineage>
        <taxon>Eukaryota</taxon>
        <taxon>Metazoa</taxon>
        <taxon>Chordata</taxon>
        <taxon>Craniata</taxon>
        <taxon>Vertebrata</taxon>
        <taxon>Euteleostomi</taxon>
        <taxon>Amphibia</taxon>
        <taxon>Batrachia</taxon>
        <taxon>Caudata</taxon>
        <taxon>Salamandroidea</taxon>
        <taxon>Salamandridae</taxon>
        <taxon>Pleurodelinae</taxon>
        <taxon>Pleurodeles</taxon>
    </lineage>
</organism>
<feature type="region of interest" description="Disordered" evidence="1">
    <location>
        <begin position="1"/>
        <end position="29"/>
    </location>
</feature>
<proteinExistence type="predicted"/>
<keyword evidence="3" id="KW-1185">Reference proteome</keyword>
<evidence type="ECO:0000313" key="3">
    <source>
        <dbReference type="Proteomes" id="UP001066276"/>
    </source>
</evidence>
<evidence type="ECO:0000313" key="2">
    <source>
        <dbReference type="EMBL" id="KAJ1186060.1"/>
    </source>
</evidence>
<sequence>METEVGTGIPDTGQWSPKDKLEQQMKPKVLRPKRAYRSTVIISAHIHYCTELMRAKETKKQPSDQAWEQTIHKQNYGSKAVWAEAKRVSQESLNRRQRTLLGATETKEQPHDQDWEQA</sequence>
<comment type="caution">
    <text evidence="2">The sequence shown here is derived from an EMBL/GenBank/DDBJ whole genome shotgun (WGS) entry which is preliminary data.</text>
</comment>
<accession>A0AAV7UC93</accession>